<proteinExistence type="predicted"/>
<protein>
    <submittedName>
        <fullName evidence="1">T9SS type A sorting domain-containing protein</fullName>
    </submittedName>
</protein>
<dbReference type="InterPro" id="IPR036278">
    <property type="entry name" value="Sialidase_sf"/>
</dbReference>
<gene>
    <name evidence="1" type="ORF">GF359_03560</name>
</gene>
<reference evidence="1" key="1">
    <citation type="submission" date="2019-11" db="EMBL/GenBank/DDBJ databases">
        <title>Microbial mats filling the niche in hypersaline microbial mats.</title>
        <authorList>
            <person name="Wong H.L."/>
            <person name="Macleod F.I."/>
            <person name="White R.A. III"/>
            <person name="Burns B.P."/>
        </authorList>
    </citation>
    <scope>NUCLEOTIDE SEQUENCE</scope>
    <source>
        <strain evidence="1">Bin_327</strain>
    </source>
</reference>
<dbReference type="AlphaFoldDB" id="A0A9D5QCP8"/>
<dbReference type="Proteomes" id="UP000630660">
    <property type="component" value="Unassembled WGS sequence"/>
</dbReference>
<evidence type="ECO:0000313" key="1">
    <source>
        <dbReference type="EMBL" id="MBD3364272.1"/>
    </source>
</evidence>
<dbReference type="EMBL" id="WJKJ01000111">
    <property type="protein sequence ID" value="MBD3364272.1"/>
    <property type="molecule type" value="Genomic_DNA"/>
</dbReference>
<dbReference type="Gene3D" id="2.60.40.4070">
    <property type="match status" value="1"/>
</dbReference>
<name>A0A9D5QCP8_UNCW3</name>
<dbReference type="NCBIfam" id="TIGR04183">
    <property type="entry name" value="Por_Secre_tail"/>
    <property type="match status" value="1"/>
</dbReference>
<dbReference type="SUPFAM" id="SSF50939">
    <property type="entry name" value="Sialidases"/>
    <property type="match status" value="1"/>
</dbReference>
<evidence type="ECO:0000313" key="2">
    <source>
        <dbReference type="Proteomes" id="UP000630660"/>
    </source>
</evidence>
<comment type="caution">
    <text evidence="1">The sequence shown here is derived from an EMBL/GenBank/DDBJ whole genome shotgun (WGS) entry which is preliminary data.</text>
</comment>
<sequence length="460" mass="52616">MKSRLVLGLLLIFWLYTPVNAVEWFEPEKIPCENRFLINLAVDNTGVCWCEGWPWMYSYRNDEQGWQPEIELDSIHWGTPCFDKSNVLWLLRENSDISYTRYNGQTWSEVDSVPVYPSWNSRATYTADSSGGVWVAWNTDWWFYWVVAYNRYSNGSWDEPRPLTDTMNLKDDRLYSMSTDALGRVWVGWYPLAVSYYDGNDWSEKEIISTVAGTELDLSPDREGGMWALWDRVDTTASPLVWRYYILASHWNGMIWSHPDTVAFTGRFAQGAKPYGNIAVDAEGNAWAVWRQAITEPYDVYGDIYYSVNTGSGWSEPAPVNEHPAKDIIPDIAVDGEGRVWCVWGSNREGEDEYDYSIWASYTKPSGVEEPVTPATPQPILTVDKGIGSSFTFRVSNLNSPAQISIYDASGKKVRILPVNSDVVTWDGRDKHGVKQASGVYFVRFTTNEYQTSRKMVLVK</sequence>
<accession>A0A9D5QCP8</accession>
<dbReference type="InterPro" id="IPR026444">
    <property type="entry name" value="Secre_tail"/>
</dbReference>
<organism evidence="1 2">
    <name type="scientific">candidate division WOR-3 bacterium</name>
    <dbReference type="NCBI Taxonomy" id="2052148"/>
    <lineage>
        <taxon>Bacteria</taxon>
        <taxon>Bacteria division WOR-3</taxon>
    </lineage>
</organism>